<evidence type="ECO:0000256" key="1">
    <source>
        <dbReference type="SAM" id="MobiDB-lite"/>
    </source>
</evidence>
<dbReference type="PANTHER" id="PTHR37469:SF2">
    <property type="entry name" value="CELLOBIONIC ACID PHOSPHORYLASE"/>
    <property type="match status" value="1"/>
</dbReference>
<organism evidence="2">
    <name type="scientific">uncultured Rhizobium sp</name>
    <dbReference type="NCBI Taxonomy" id="155567"/>
    <lineage>
        <taxon>Bacteria</taxon>
        <taxon>Pseudomonadati</taxon>
        <taxon>Pseudomonadota</taxon>
        <taxon>Alphaproteobacteria</taxon>
        <taxon>Hyphomicrobiales</taxon>
        <taxon>Rhizobiaceae</taxon>
        <taxon>Rhizobium/Agrobacterium group</taxon>
        <taxon>Rhizobium</taxon>
        <taxon>environmental samples</taxon>
    </lineage>
</organism>
<accession>A0A060CG85</accession>
<reference evidence="2" key="1">
    <citation type="journal article" date="2013" name="Environ. Microbiol.">
        <title>Seasonally variable intestinal metagenomes of the red palm weevil (Rhynchophorus ferrugineus).</title>
        <authorList>
            <person name="Jia S."/>
            <person name="Zhang X."/>
            <person name="Zhang G."/>
            <person name="Yin A."/>
            <person name="Zhang S."/>
            <person name="Li F."/>
            <person name="Wang L."/>
            <person name="Zhao D."/>
            <person name="Yun Q."/>
            <person name="Tala"/>
            <person name="Wang J."/>
            <person name="Sun G."/>
            <person name="Baabdullah M."/>
            <person name="Yu X."/>
            <person name="Hu S."/>
            <person name="Al-Mssallem I.S."/>
            <person name="Yu J."/>
        </authorList>
    </citation>
    <scope>NUCLEOTIDE SEQUENCE</scope>
</reference>
<dbReference type="InterPro" id="IPR052047">
    <property type="entry name" value="GH94_Enzymes"/>
</dbReference>
<dbReference type="PANTHER" id="PTHR37469">
    <property type="entry name" value="CELLOBIONIC ACID PHOSPHORYLASE-RELATED"/>
    <property type="match status" value="1"/>
</dbReference>
<sequence length="131" mass="13782">MHAHLRQAEVLARLGAADALWHAIGLASPIRVTEILETAGLRQRNTYFSSSDAAFPDRYAASGDWAALREGRVALDGGWRTYSSGPGIFTRLVLQLALGLGRGDASGRVLPAPSAASSLPGRRMARRGGGG</sequence>
<feature type="region of interest" description="Disordered" evidence="1">
    <location>
        <begin position="111"/>
        <end position="131"/>
    </location>
</feature>
<proteinExistence type="predicted"/>
<evidence type="ECO:0000313" key="2">
    <source>
        <dbReference type="EMBL" id="AIA92020.1"/>
    </source>
</evidence>
<dbReference type="AlphaFoldDB" id="A0A060CG85"/>
<dbReference type="EMBL" id="KF124700">
    <property type="protein sequence ID" value="AIA92020.1"/>
    <property type="molecule type" value="Genomic_DNA"/>
</dbReference>
<name>A0A060CG85_9HYPH</name>
<feature type="non-terminal residue" evidence="2">
    <location>
        <position position="131"/>
    </location>
</feature>
<protein>
    <submittedName>
        <fullName evidence="2">CAZy families GH94 protein</fullName>
    </submittedName>
</protein>